<dbReference type="InterPro" id="IPR050553">
    <property type="entry name" value="Thioredoxin_ResA/DsbE_sf"/>
</dbReference>
<dbReference type="InterPro" id="IPR036249">
    <property type="entry name" value="Thioredoxin-like_sf"/>
</dbReference>
<gene>
    <name evidence="2" type="ORF">LPB138_14095</name>
</gene>
<dbReference type="PANTHER" id="PTHR42852">
    <property type="entry name" value="THIOL:DISULFIDE INTERCHANGE PROTEIN DSBE"/>
    <property type="match status" value="1"/>
</dbReference>
<proteinExistence type="predicted"/>
<dbReference type="PROSITE" id="PS51257">
    <property type="entry name" value="PROKAR_LIPOPROTEIN"/>
    <property type="match status" value="1"/>
</dbReference>
<dbReference type="Proteomes" id="UP000176050">
    <property type="component" value="Chromosome"/>
</dbReference>
<evidence type="ECO:0000313" key="2">
    <source>
        <dbReference type="EMBL" id="AOW21740.1"/>
    </source>
</evidence>
<dbReference type="PANTHER" id="PTHR42852:SF13">
    <property type="entry name" value="PROTEIN DIPZ"/>
    <property type="match status" value="1"/>
</dbReference>
<dbReference type="CDD" id="cd02966">
    <property type="entry name" value="TlpA_like_family"/>
    <property type="match status" value="1"/>
</dbReference>
<evidence type="ECO:0000313" key="3">
    <source>
        <dbReference type="Proteomes" id="UP000176050"/>
    </source>
</evidence>
<accession>A0A1D8PAZ3</accession>
<feature type="domain" description="Thioredoxin" evidence="1">
    <location>
        <begin position="18"/>
        <end position="177"/>
    </location>
</feature>
<dbReference type="GO" id="GO:0016491">
    <property type="term" value="F:oxidoreductase activity"/>
    <property type="evidence" value="ECO:0007669"/>
    <property type="project" value="InterPro"/>
</dbReference>
<dbReference type="EMBL" id="CP017478">
    <property type="protein sequence ID" value="AOW21740.1"/>
    <property type="molecule type" value="Genomic_DNA"/>
</dbReference>
<keyword evidence="3" id="KW-1185">Reference proteome</keyword>
<dbReference type="OrthoDB" id="9815205at2"/>
<dbReference type="SUPFAM" id="SSF52833">
    <property type="entry name" value="Thioredoxin-like"/>
    <property type="match status" value="1"/>
</dbReference>
<protein>
    <submittedName>
        <fullName evidence="2">Thioredoxin</fullName>
    </submittedName>
</protein>
<dbReference type="GO" id="GO:0016209">
    <property type="term" value="F:antioxidant activity"/>
    <property type="evidence" value="ECO:0007669"/>
    <property type="project" value="InterPro"/>
</dbReference>
<dbReference type="Pfam" id="PF00578">
    <property type="entry name" value="AhpC-TSA"/>
    <property type="match status" value="1"/>
</dbReference>
<dbReference type="STRING" id="1850246.LPB138_14095"/>
<dbReference type="AlphaFoldDB" id="A0A1D8PAZ3"/>
<evidence type="ECO:0000259" key="1">
    <source>
        <dbReference type="PROSITE" id="PS51352"/>
    </source>
</evidence>
<dbReference type="PROSITE" id="PS51352">
    <property type="entry name" value="THIOREDOXIN_2"/>
    <property type="match status" value="1"/>
</dbReference>
<reference evidence="2 3" key="1">
    <citation type="submission" date="2016-10" db="EMBL/GenBank/DDBJ databases">
        <title>Lutibacter sp. LPB0138, isolated from marine gastropod.</title>
        <authorList>
            <person name="Kim E."/>
            <person name="Yi H."/>
        </authorList>
    </citation>
    <scope>NUCLEOTIDE SEQUENCE [LARGE SCALE GENOMIC DNA]</scope>
    <source>
        <strain evidence="2 3">LPB0138</strain>
    </source>
</reference>
<dbReference type="Gene3D" id="3.40.30.10">
    <property type="entry name" value="Glutaredoxin"/>
    <property type="match status" value="1"/>
</dbReference>
<organism evidence="2 3">
    <name type="scientific">Urechidicola croceus</name>
    <dbReference type="NCBI Taxonomy" id="1850246"/>
    <lineage>
        <taxon>Bacteria</taxon>
        <taxon>Pseudomonadati</taxon>
        <taxon>Bacteroidota</taxon>
        <taxon>Flavobacteriia</taxon>
        <taxon>Flavobacteriales</taxon>
        <taxon>Flavobacteriaceae</taxon>
        <taxon>Urechidicola</taxon>
    </lineage>
</organism>
<dbReference type="KEGG" id="lul:LPB138_14095"/>
<dbReference type="InterPro" id="IPR013766">
    <property type="entry name" value="Thioredoxin_domain"/>
</dbReference>
<dbReference type="InterPro" id="IPR000866">
    <property type="entry name" value="AhpC/TSA"/>
</dbReference>
<sequence>MKKLFIYSIVLLFISCEIKSNKELSSIVNDDKIESNDEIKIETHNFESLKSLLNKKDDKTYVINFWATWCKPCVEELPVFEKLYSEYKDKNVDVILVSLDFPNQIDNRLIPFIKEHDLQPRVVLMADPDQNTWIPKVSEKWSGAIPATLIYNKDTREFYEQSFSYELLNNEVSKFLKTN</sequence>
<name>A0A1D8PAZ3_9FLAO</name>
<dbReference type="RefSeq" id="WP_070237900.1">
    <property type="nucleotide sequence ID" value="NZ_CP017478.1"/>
</dbReference>